<evidence type="ECO:0000256" key="2">
    <source>
        <dbReference type="ARBA" id="ARBA00023002"/>
    </source>
</evidence>
<keyword evidence="2" id="KW-0560">Oxidoreductase</keyword>
<dbReference type="InterPro" id="IPR008259">
    <property type="entry name" value="FMN_hydac_DH_AS"/>
</dbReference>
<dbReference type="SUPFAM" id="SSF55856">
    <property type="entry name" value="Cytochrome b5-like heme/steroid binding domain"/>
    <property type="match status" value="1"/>
</dbReference>
<dbReference type="PANTHER" id="PTHR10578">
    <property type="entry name" value="S -2-HYDROXY-ACID OXIDASE-RELATED"/>
    <property type="match status" value="1"/>
</dbReference>
<evidence type="ECO:0000313" key="6">
    <source>
        <dbReference type="Proteomes" id="UP000195602"/>
    </source>
</evidence>
<dbReference type="SMART" id="SM01117">
    <property type="entry name" value="Cyt-b5"/>
    <property type="match status" value="1"/>
</dbReference>
<dbReference type="InterPro" id="IPR037396">
    <property type="entry name" value="FMN_HAD"/>
</dbReference>
<name>A0AA91T0P9_CLALS</name>
<comment type="cofactor">
    <cofactor evidence="1">
        <name>FMN</name>
        <dbReference type="ChEBI" id="CHEBI:58210"/>
    </cofactor>
</comment>
<dbReference type="Gene3D" id="3.10.120.10">
    <property type="entry name" value="Cytochrome b5-like heme/steroid binding domain"/>
    <property type="match status" value="1"/>
</dbReference>
<dbReference type="InterPro" id="IPR013785">
    <property type="entry name" value="Aldolase_TIM"/>
</dbReference>
<dbReference type="InterPro" id="IPR001199">
    <property type="entry name" value="Cyt_B5-like_heme/steroid-bd"/>
</dbReference>
<comment type="caution">
    <text evidence="5">The sequence shown here is derived from an EMBL/GenBank/DDBJ whole genome shotgun (WGS) entry which is preliminary data.</text>
</comment>
<dbReference type="InterPro" id="IPR036400">
    <property type="entry name" value="Cyt_B5-like_heme/steroid_sf"/>
</dbReference>
<dbReference type="PROSITE" id="PS00557">
    <property type="entry name" value="FMN_HYDROXY_ACID_DH_1"/>
    <property type="match status" value="1"/>
</dbReference>
<dbReference type="PANTHER" id="PTHR10578:SF148">
    <property type="entry name" value="L-LACTATE DEHYDROGENASE (CYTOCHROME)"/>
    <property type="match status" value="1"/>
</dbReference>
<evidence type="ECO:0000313" key="5">
    <source>
        <dbReference type="EMBL" id="OVF07413.1"/>
    </source>
</evidence>
<dbReference type="Pfam" id="PF01070">
    <property type="entry name" value="FMN_dh"/>
    <property type="match status" value="1"/>
</dbReference>
<protein>
    <submittedName>
        <fullName evidence="5">Cytochrome b2</fullName>
    </submittedName>
</protein>
<gene>
    <name evidence="5" type="ORF">A9F13_13g01166</name>
</gene>
<proteinExistence type="predicted"/>
<feature type="domain" description="FMN hydroxy acid dehydrogenase" evidence="4">
    <location>
        <begin position="161"/>
        <end position="517"/>
    </location>
</feature>
<sequence length="544" mass="60765">MIGRRQFTRQIARQLHTSARNSANQFSIPRWAYLACGSVILGAGVSFWSVNSSIVRSDATFASVFPVSEVMKHNTMDDCWIAIDGHVYDVSKFLAQHPGGAARILRFAGSDASSAFRSIHTESVLNRMKEHVTYLGPLGEGEFLNKAKKEQKLDVALGDKPSLAHIFNLSDFEFVAKKVLPQTTFTYYATGSSDEFSLRENRYAYSRVFFKPKALQNVQQVSTSTKMLGIDAELPLYISGFAGSCLAHPDAEWNLQRAAYKEKIVQMVPKQNSIDFDEFFDGVPADQEQWAQLHFYTDEELENMDEYINRFESRKNIKGIFFNVDVTALGNREKDSKVRALDEDLGEALNEMANNSGAEYCKTFTWDHVRKLVQKTNLPVGLKGIQRGEDVVLAAQNGIKAVILSNHGGRQLDFSRPPLEVLAEAKQMLKENGLEKDIEIYVDGGIRRGSDIIKAICLGAKGVGMGRPFLYAMAGYGEAGVVRAIQILKMEMINNMRLLGARNIAELDESFIDASSLKLHNPNVNDRLYDENYVSLPSPPWGKA</sequence>
<dbReference type="KEGG" id="clus:A9F13_13g01166"/>
<dbReference type="PROSITE" id="PS50255">
    <property type="entry name" value="CYTOCHROME_B5_2"/>
    <property type="match status" value="1"/>
</dbReference>
<dbReference type="EMBL" id="LYUB02000013">
    <property type="protein sequence ID" value="OVF07413.1"/>
    <property type="molecule type" value="Genomic_DNA"/>
</dbReference>
<dbReference type="PROSITE" id="PS51349">
    <property type="entry name" value="FMN_HYDROXY_ACID_DH_2"/>
    <property type="match status" value="1"/>
</dbReference>
<dbReference type="AlphaFoldDB" id="A0AA91T0P9"/>
<reference evidence="5 6" key="1">
    <citation type="submission" date="2017-04" db="EMBL/GenBank/DDBJ databases">
        <title>Draft genome of the yeast Clavispora lusitaniae type strain CBS 6936.</title>
        <authorList>
            <person name="Durrens P."/>
            <person name="Klopp C."/>
            <person name="Biteau N."/>
            <person name="Fitton-Ouhabi V."/>
            <person name="Dementhon K."/>
            <person name="Accoceberry I."/>
            <person name="Sherman D.J."/>
            <person name="Noel T."/>
        </authorList>
    </citation>
    <scope>NUCLEOTIDE SEQUENCE [LARGE SCALE GENOMIC DNA]</scope>
    <source>
        <strain evidence="5 6">CBS 6936</strain>
    </source>
</reference>
<dbReference type="SUPFAM" id="SSF51395">
    <property type="entry name" value="FMN-linked oxidoreductases"/>
    <property type="match status" value="1"/>
</dbReference>
<feature type="domain" description="Cytochrome b5 heme-binding" evidence="3">
    <location>
        <begin position="62"/>
        <end position="139"/>
    </location>
</feature>
<dbReference type="Proteomes" id="UP000195602">
    <property type="component" value="Unassembled WGS sequence"/>
</dbReference>
<dbReference type="Gene3D" id="3.20.20.70">
    <property type="entry name" value="Aldolase class I"/>
    <property type="match status" value="1"/>
</dbReference>
<organism evidence="5 6">
    <name type="scientific">Clavispora lusitaniae</name>
    <name type="common">Candida lusitaniae</name>
    <dbReference type="NCBI Taxonomy" id="36911"/>
    <lineage>
        <taxon>Eukaryota</taxon>
        <taxon>Fungi</taxon>
        <taxon>Dikarya</taxon>
        <taxon>Ascomycota</taxon>
        <taxon>Saccharomycotina</taxon>
        <taxon>Pichiomycetes</taxon>
        <taxon>Metschnikowiaceae</taxon>
        <taxon>Clavispora</taxon>
    </lineage>
</organism>
<dbReference type="Pfam" id="PF00173">
    <property type="entry name" value="Cyt-b5"/>
    <property type="match status" value="1"/>
</dbReference>
<dbReference type="GO" id="GO:0004460">
    <property type="term" value="F:L-lactate dehydrogenase (cytochrome) activity"/>
    <property type="evidence" value="ECO:0007669"/>
    <property type="project" value="TreeGrafter"/>
</dbReference>
<dbReference type="GO" id="GO:0006089">
    <property type="term" value="P:lactate metabolic process"/>
    <property type="evidence" value="ECO:0007669"/>
    <property type="project" value="TreeGrafter"/>
</dbReference>
<evidence type="ECO:0000259" key="3">
    <source>
        <dbReference type="PROSITE" id="PS50255"/>
    </source>
</evidence>
<dbReference type="InterPro" id="IPR000262">
    <property type="entry name" value="FMN-dep_DH"/>
</dbReference>
<evidence type="ECO:0000259" key="4">
    <source>
        <dbReference type="PROSITE" id="PS51349"/>
    </source>
</evidence>
<accession>A0AA91T0P9</accession>
<evidence type="ECO:0000256" key="1">
    <source>
        <dbReference type="ARBA" id="ARBA00001917"/>
    </source>
</evidence>